<dbReference type="Pfam" id="PF08447">
    <property type="entry name" value="PAS_3"/>
    <property type="match status" value="1"/>
</dbReference>
<evidence type="ECO:0000256" key="10">
    <source>
        <dbReference type="ARBA" id="ARBA00022679"/>
    </source>
</evidence>
<feature type="domain" description="PAC" evidence="22">
    <location>
        <begin position="89"/>
        <end position="141"/>
    </location>
</feature>
<dbReference type="Gene3D" id="3.30.450.20">
    <property type="entry name" value="PAS domain"/>
    <property type="match status" value="1"/>
</dbReference>
<keyword evidence="9" id="KW-0963">Cytoplasm</keyword>
<evidence type="ECO:0000256" key="3">
    <source>
        <dbReference type="ARBA" id="ARBA00004496"/>
    </source>
</evidence>
<dbReference type="PROSITE" id="PS50113">
    <property type="entry name" value="PAC"/>
    <property type="match status" value="1"/>
</dbReference>
<dbReference type="InterPro" id="IPR050482">
    <property type="entry name" value="Sensor_HK_TwoCompSys"/>
</dbReference>
<evidence type="ECO:0000259" key="21">
    <source>
        <dbReference type="PROSITE" id="PS50109"/>
    </source>
</evidence>
<evidence type="ECO:0000256" key="5">
    <source>
        <dbReference type="ARBA" id="ARBA00012438"/>
    </source>
</evidence>
<dbReference type="EMBL" id="JAUQSX010000015">
    <property type="protein sequence ID" value="MDO7849194.1"/>
    <property type="molecule type" value="Genomic_DNA"/>
</dbReference>
<evidence type="ECO:0000313" key="24">
    <source>
        <dbReference type="Proteomes" id="UP001167796"/>
    </source>
</evidence>
<dbReference type="Proteomes" id="UP001167796">
    <property type="component" value="Unassembled WGS sequence"/>
</dbReference>
<dbReference type="CDD" id="cd16917">
    <property type="entry name" value="HATPase_UhpB-NarQ-NarX-like"/>
    <property type="match status" value="1"/>
</dbReference>
<dbReference type="GO" id="GO:0016301">
    <property type="term" value="F:kinase activity"/>
    <property type="evidence" value="ECO:0007669"/>
    <property type="project" value="UniProtKB-KW"/>
</dbReference>
<dbReference type="CDD" id="cd00130">
    <property type="entry name" value="PAS"/>
    <property type="match status" value="1"/>
</dbReference>
<dbReference type="SUPFAM" id="SSF55785">
    <property type="entry name" value="PYP-like sensor domain (PAS domain)"/>
    <property type="match status" value="1"/>
</dbReference>
<dbReference type="Gene3D" id="3.30.565.10">
    <property type="entry name" value="Histidine kinase-like ATPase, C-terminal domain"/>
    <property type="match status" value="1"/>
</dbReference>
<dbReference type="SUPFAM" id="SSF55874">
    <property type="entry name" value="ATPase domain of HSP90 chaperone/DNA topoisomerase II/histidine kinase"/>
    <property type="match status" value="1"/>
</dbReference>
<comment type="cofactor">
    <cofactor evidence="2">
        <name>[4Fe-4S] cluster</name>
        <dbReference type="ChEBI" id="CHEBI:49883"/>
    </cofactor>
</comment>
<protein>
    <recommendedName>
        <fullName evidence="6">Oxygen sensor histidine kinase NreB</fullName>
        <ecNumber evidence="5">2.7.13.3</ecNumber>
    </recommendedName>
    <alternativeName>
        <fullName evidence="20">Nitrogen regulation protein B</fullName>
    </alternativeName>
</protein>
<comment type="caution">
    <text evidence="23">The sequence shown here is derived from an EMBL/GenBank/DDBJ whole genome shotgun (WGS) entry which is preliminary data.</text>
</comment>
<evidence type="ECO:0000256" key="20">
    <source>
        <dbReference type="ARBA" id="ARBA00030800"/>
    </source>
</evidence>
<evidence type="ECO:0000256" key="4">
    <source>
        <dbReference type="ARBA" id="ARBA00004651"/>
    </source>
</evidence>
<reference evidence="23" key="1">
    <citation type="submission" date="2023-07" db="EMBL/GenBank/DDBJ databases">
        <authorList>
            <person name="Kim M.K."/>
        </authorList>
    </citation>
    <scope>NUCLEOTIDE SEQUENCE</scope>
    <source>
        <strain evidence="23">M29</strain>
    </source>
</reference>
<dbReference type="PROSITE" id="PS50109">
    <property type="entry name" value="HIS_KIN"/>
    <property type="match status" value="1"/>
</dbReference>
<evidence type="ECO:0000256" key="7">
    <source>
        <dbReference type="ARBA" id="ARBA00022475"/>
    </source>
</evidence>
<evidence type="ECO:0000256" key="16">
    <source>
        <dbReference type="ARBA" id="ARBA00023012"/>
    </source>
</evidence>
<gene>
    <name evidence="23" type="ORF">Q5H92_22715</name>
</gene>
<organism evidence="23 24">
    <name type="scientific">Hymenobacter mellowenesis</name>
    <dbReference type="NCBI Taxonomy" id="3063995"/>
    <lineage>
        <taxon>Bacteria</taxon>
        <taxon>Pseudomonadati</taxon>
        <taxon>Bacteroidota</taxon>
        <taxon>Cytophagia</taxon>
        <taxon>Cytophagales</taxon>
        <taxon>Hymenobacteraceae</taxon>
        <taxon>Hymenobacter</taxon>
    </lineage>
</organism>
<sequence length="359" mass="39711">MEKDPSPESAAALLLLNSEEEFRLFLAASFDIVYKMSADWQYMYRLIGKDFLADTLAPTETWMARYIPAPQQREMLDWIAQAIRAQGVFEHEHQVFLPDGSVGWVQSRAVPVRNAQGEINEWLGTAINVTPRIQAEKALVHQQHAQFIAVQEAEEAERKRIAEGLHNGIGQTLFAVKLRLEQSRVLLPAPSATINELRQETDDLLADAIRQVRALSHELVPMVLEEFGLAAAIKDLCQKMKGVTLRVKCRVQLESELPLLPGALQLALYRIAQELLQNVVRHATGATRASVDLENVPGFVLMRVEDNGPGFPAHAPAAKAGLGLRSIRDRVALLGGVIEVGKLSGSGAYVRLRLPVLSE</sequence>
<dbReference type="Pfam" id="PF02518">
    <property type="entry name" value="HATPase_c"/>
    <property type="match status" value="1"/>
</dbReference>
<dbReference type="InterPro" id="IPR001610">
    <property type="entry name" value="PAC"/>
</dbReference>
<dbReference type="InterPro" id="IPR004358">
    <property type="entry name" value="Sig_transdc_His_kin-like_C"/>
</dbReference>
<dbReference type="InterPro" id="IPR011712">
    <property type="entry name" value="Sig_transdc_His_kin_sub3_dim/P"/>
</dbReference>
<keyword evidence="8" id="KW-0004">4Fe-4S</keyword>
<evidence type="ECO:0000259" key="22">
    <source>
        <dbReference type="PROSITE" id="PS50113"/>
    </source>
</evidence>
<dbReference type="InterPro" id="IPR000700">
    <property type="entry name" value="PAS-assoc_C"/>
</dbReference>
<dbReference type="InterPro" id="IPR000014">
    <property type="entry name" value="PAS"/>
</dbReference>
<comment type="function">
    <text evidence="19">Member of the two-component regulatory system NreB/NreC involved in the control of dissimilatory nitrate/nitrite reduction in response to oxygen. NreB functions as a direct oxygen sensor histidine kinase which is autophosphorylated, in the absence of oxygen, probably at the conserved histidine residue, and transfers its phosphate group probably to a conserved aspartate residue of NreC. NreB/NreC activates the expression of the nitrate (narGHJI) and nitrite (nir) reductase operons, as well as the putative nitrate transporter gene narT.</text>
</comment>
<evidence type="ECO:0000256" key="11">
    <source>
        <dbReference type="ARBA" id="ARBA00022692"/>
    </source>
</evidence>
<evidence type="ECO:0000256" key="19">
    <source>
        <dbReference type="ARBA" id="ARBA00024827"/>
    </source>
</evidence>
<evidence type="ECO:0000256" key="2">
    <source>
        <dbReference type="ARBA" id="ARBA00001966"/>
    </source>
</evidence>
<keyword evidence="7" id="KW-1003">Cell membrane</keyword>
<dbReference type="InterPro" id="IPR013655">
    <property type="entry name" value="PAS_fold_3"/>
</dbReference>
<dbReference type="InterPro" id="IPR035965">
    <property type="entry name" value="PAS-like_dom_sf"/>
</dbReference>
<dbReference type="NCBIfam" id="TIGR00229">
    <property type="entry name" value="sensory_box"/>
    <property type="match status" value="1"/>
</dbReference>
<dbReference type="EC" id="2.7.13.3" evidence="5"/>
<comment type="catalytic activity">
    <reaction evidence="1">
        <text>ATP + protein L-histidine = ADP + protein N-phospho-L-histidine.</text>
        <dbReference type="EC" id="2.7.13.3"/>
    </reaction>
</comment>
<dbReference type="Gene3D" id="1.20.5.1930">
    <property type="match status" value="1"/>
</dbReference>
<dbReference type="PANTHER" id="PTHR24421">
    <property type="entry name" value="NITRATE/NITRITE SENSOR PROTEIN NARX-RELATED"/>
    <property type="match status" value="1"/>
</dbReference>
<dbReference type="PRINTS" id="PR00344">
    <property type="entry name" value="BCTRLSENSOR"/>
</dbReference>
<keyword evidence="16" id="KW-0902">Two-component regulatory system</keyword>
<dbReference type="InterPro" id="IPR003594">
    <property type="entry name" value="HATPase_dom"/>
</dbReference>
<keyword evidence="14" id="KW-1133">Transmembrane helix</keyword>
<evidence type="ECO:0000256" key="15">
    <source>
        <dbReference type="ARBA" id="ARBA00023004"/>
    </source>
</evidence>
<dbReference type="SMART" id="SM00086">
    <property type="entry name" value="PAC"/>
    <property type="match status" value="1"/>
</dbReference>
<evidence type="ECO:0000256" key="13">
    <source>
        <dbReference type="ARBA" id="ARBA00022777"/>
    </source>
</evidence>
<feature type="domain" description="Histidine kinase" evidence="21">
    <location>
        <begin position="164"/>
        <end position="358"/>
    </location>
</feature>
<evidence type="ECO:0000256" key="6">
    <source>
        <dbReference type="ARBA" id="ARBA00017322"/>
    </source>
</evidence>
<evidence type="ECO:0000313" key="23">
    <source>
        <dbReference type="EMBL" id="MDO7849194.1"/>
    </source>
</evidence>
<dbReference type="InterPro" id="IPR005467">
    <property type="entry name" value="His_kinase_dom"/>
</dbReference>
<dbReference type="PANTHER" id="PTHR24421:SF37">
    <property type="entry name" value="SENSOR HISTIDINE KINASE NARS"/>
    <property type="match status" value="1"/>
</dbReference>
<proteinExistence type="predicted"/>
<evidence type="ECO:0000256" key="18">
    <source>
        <dbReference type="ARBA" id="ARBA00023136"/>
    </source>
</evidence>
<evidence type="ECO:0000256" key="17">
    <source>
        <dbReference type="ARBA" id="ARBA00023014"/>
    </source>
</evidence>
<evidence type="ECO:0000256" key="9">
    <source>
        <dbReference type="ARBA" id="ARBA00022490"/>
    </source>
</evidence>
<keyword evidence="12" id="KW-0479">Metal-binding</keyword>
<evidence type="ECO:0000256" key="14">
    <source>
        <dbReference type="ARBA" id="ARBA00022989"/>
    </source>
</evidence>
<comment type="subcellular location">
    <subcellularLocation>
        <location evidence="4">Cell membrane</location>
        <topology evidence="4">Multi-pass membrane protein</topology>
    </subcellularLocation>
    <subcellularLocation>
        <location evidence="3">Cytoplasm</location>
    </subcellularLocation>
</comment>
<evidence type="ECO:0000256" key="8">
    <source>
        <dbReference type="ARBA" id="ARBA00022485"/>
    </source>
</evidence>
<dbReference type="RefSeq" id="WP_305013862.1">
    <property type="nucleotide sequence ID" value="NZ_JAUQSX010000015.1"/>
</dbReference>
<evidence type="ECO:0000256" key="12">
    <source>
        <dbReference type="ARBA" id="ARBA00022723"/>
    </source>
</evidence>
<keyword evidence="13 23" id="KW-0418">Kinase</keyword>
<dbReference type="InterPro" id="IPR036890">
    <property type="entry name" value="HATPase_C_sf"/>
</dbReference>
<keyword evidence="17" id="KW-0411">Iron-sulfur</keyword>
<evidence type="ECO:0000256" key="1">
    <source>
        <dbReference type="ARBA" id="ARBA00000085"/>
    </source>
</evidence>
<accession>A0ABT9AH46</accession>
<dbReference type="Pfam" id="PF07730">
    <property type="entry name" value="HisKA_3"/>
    <property type="match status" value="1"/>
</dbReference>
<keyword evidence="24" id="KW-1185">Reference proteome</keyword>
<name>A0ABT9AH46_9BACT</name>
<keyword evidence="10" id="KW-0808">Transferase</keyword>
<keyword evidence="15" id="KW-0408">Iron</keyword>
<keyword evidence="18" id="KW-0472">Membrane</keyword>
<keyword evidence="11" id="KW-0812">Transmembrane</keyword>
<dbReference type="SMART" id="SM00387">
    <property type="entry name" value="HATPase_c"/>
    <property type="match status" value="1"/>
</dbReference>